<feature type="transmembrane region" description="Helical" evidence="1">
    <location>
        <begin position="86"/>
        <end position="105"/>
    </location>
</feature>
<evidence type="ECO:0000313" key="2">
    <source>
        <dbReference type="EMBL" id="MBL7258585.1"/>
    </source>
</evidence>
<keyword evidence="1" id="KW-0472">Membrane</keyword>
<gene>
    <name evidence="2" type="ORF">JKJ07_30160</name>
</gene>
<keyword evidence="1" id="KW-1133">Transmembrane helix</keyword>
<evidence type="ECO:0000256" key="1">
    <source>
        <dbReference type="SAM" id="Phobius"/>
    </source>
</evidence>
<comment type="caution">
    <text evidence="2">The sequence shown here is derived from an EMBL/GenBank/DDBJ whole genome shotgun (WGS) entry which is preliminary data.</text>
</comment>
<organism evidence="2 3">
    <name type="scientific">Paractinoplanes lichenicola</name>
    <dbReference type="NCBI Taxonomy" id="2802976"/>
    <lineage>
        <taxon>Bacteria</taxon>
        <taxon>Bacillati</taxon>
        <taxon>Actinomycetota</taxon>
        <taxon>Actinomycetes</taxon>
        <taxon>Micromonosporales</taxon>
        <taxon>Micromonosporaceae</taxon>
        <taxon>Paractinoplanes</taxon>
    </lineage>
</organism>
<evidence type="ECO:0000313" key="3">
    <source>
        <dbReference type="Proteomes" id="UP000598996"/>
    </source>
</evidence>
<dbReference type="RefSeq" id="WP_202995256.1">
    <property type="nucleotide sequence ID" value="NZ_JAENHO010000009.1"/>
</dbReference>
<dbReference type="Proteomes" id="UP000598996">
    <property type="component" value="Unassembled WGS sequence"/>
</dbReference>
<keyword evidence="1" id="KW-0812">Transmembrane</keyword>
<dbReference type="EMBL" id="JAENHO010000009">
    <property type="protein sequence ID" value="MBL7258585.1"/>
    <property type="molecule type" value="Genomic_DNA"/>
</dbReference>
<name>A0ABS1VVS9_9ACTN</name>
<keyword evidence="3" id="KW-1185">Reference proteome</keyword>
<protein>
    <submittedName>
        <fullName evidence="2">Uncharacterized protein</fullName>
    </submittedName>
</protein>
<proteinExistence type="predicted"/>
<sequence>MPLIPRAAAALAAACLLAHIGLIISMGPSAAPMLALSIVCAVCSRAGWRGRFSPHERVTMIILGAAMAVLHTGHASHHAFGQATLLLAYGQMVLALISGPLTGPAHRRSSARLPR</sequence>
<feature type="transmembrane region" description="Helical" evidence="1">
    <location>
        <begin position="7"/>
        <end position="24"/>
    </location>
</feature>
<reference evidence="2 3" key="1">
    <citation type="submission" date="2021-01" db="EMBL/GenBank/DDBJ databases">
        <title>Actinoplanes sp. nov. LDG1-01 isolated from lichen.</title>
        <authorList>
            <person name="Saeng-In P."/>
            <person name="Phongsopitanun W."/>
            <person name="Kanchanasin P."/>
            <person name="Yuki M."/>
            <person name="Kudo T."/>
            <person name="Ohkuma M."/>
            <person name="Tanasupawat S."/>
        </authorList>
    </citation>
    <scope>NUCLEOTIDE SEQUENCE [LARGE SCALE GENOMIC DNA]</scope>
    <source>
        <strain evidence="2 3">LDG1-01</strain>
    </source>
</reference>
<accession>A0ABS1VVS9</accession>